<dbReference type="InterPro" id="IPR038050">
    <property type="entry name" value="Neuro_actylchol_rec"/>
</dbReference>
<dbReference type="AlphaFoldDB" id="K1Q5B9"/>
<evidence type="ECO:0000256" key="13">
    <source>
        <dbReference type="ARBA" id="ARBA00034099"/>
    </source>
</evidence>
<keyword evidence="2" id="KW-1003">Cell membrane</keyword>
<accession>K1Q5B9</accession>
<dbReference type="SUPFAM" id="SSF63712">
    <property type="entry name" value="Nicotinic receptor ligand binding domain-like"/>
    <property type="match status" value="1"/>
</dbReference>
<feature type="transmembrane region" description="Helical" evidence="14">
    <location>
        <begin position="309"/>
        <end position="330"/>
    </location>
</feature>
<dbReference type="GO" id="GO:0045211">
    <property type="term" value="C:postsynaptic membrane"/>
    <property type="evidence" value="ECO:0007669"/>
    <property type="project" value="InterPro"/>
</dbReference>
<dbReference type="PANTHER" id="PTHR18945">
    <property type="entry name" value="NEUROTRANSMITTER GATED ION CHANNEL"/>
    <property type="match status" value="1"/>
</dbReference>
<sequence>MLYKVGYISFSGRKSISKATTVLTEYVQQAVDVSKEGALIKALTTGYNPMIRPSNASNPAVVVALGLAMTEIAELHEKTEIFESGAFLRHLWADYRLSWEPSKYGGIITVHIPAASVWKPDIVLINSADTVTEKQDPLVIVFHTGTVFYSPKMRLRAPCSLDLTKFPFDEQICKLTFGSWTYDNSNINLTHFAFGENGLDIADLRVNREWSVTESLATRSDKEFQYATNKYPLIEFSFRLQRNPTYYRHVFILPAVLLAILVPFQFLLPPDSKDRMILGGVLMLGIILLLIMLQDFLPEAHPTIPTLASYYSVTLIWIALSMIASIWVINTQSRGPRGRRVPELMRQCILRGLRRLVCLGDDAYFPLNEIDTLSMKSLDIPAVEPIVKSDISGNQSKLEKDVEEILRHVQTMIICTKTAQARKEVQNEWKEVAVVLDRVLCFLFGATFLLYTFVLLV</sequence>
<comment type="subcellular location">
    <subcellularLocation>
        <location evidence="13">Synaptic cell membrane</location>
        <topology evidence="13">Multi-pass membrane protein</topology>
    </subcellularLocation>
</comment>
<evidence type="ECO:0000256" key="9">
    <source>
        <dbReference type="ARBA" id="ARBA00023170"/>
    </source>
</evidence>
<keyword evidence="10" id="KW-0325">Glycoprotein</keyword>
<dbReference type="Pfam" id="PF02931">
    <property type="entry name" value="Neur_chan_LBD"/>
    <property type="match status" value="1"/>
</dbReference>
<keyword evidence="12 14" id="KW-0407">Ion channel</keyword>
<dbReference type="GO" id="GO:0022848">
    <property type="term" value="F:acetylcholine-gated monoatomic cation-selective channel activity"/>
    <property type="evidence" value="ECO:0007669"/>
    <property type="project" value="InterPro"/>
</dbReference>
<organism evidence="17">
    <name type="scientific">Magallana gigas</name>
    <name type="common">Pacific oyster</name>
    <name type="synonym">Crassostrea gigas</name>
    <dbReference type="NCBI Taxonomy" id="29159"/>
    <lineage>
        <taxon>Eukaryota</taxon>
        <taxon>Metazoa</taxon>
        <taxon>Spiralia</taxon>
        <taxon>Lophotrochozoa</taxon>
        <taxon>Mollusca</taxon>
        <taxon>Bivalvia</taxon>
        <taxon>Autobranchia</taxon>
        <taxon>Pteriomorphia</taxon>
        <taxon>Ostreida</taxon>
        <taxon>Ostreoidea</taxon>
        <taxon>Ostreidae</taxon>
        <taxon>Magallana</taxon>
    </lineage>
</organism>
<evidence type="ECO:0000256" key="3">
    <source>
        <dbReference type="ARBA" id="ARBA00022692"/>
    </source>
</evidence>
<dbReference type="PROSITE" id="PS00236">
    <property type="entry name" value="NEUROTR_ION_CHANNEL"/>
    <property type="match status" value="1"/>
</dbReference>
<dbReference type="SUPFAM" id="SSF90112">
    <property type="entry name" value="Neurotransmitter-gated ion-channel transmembrane pore"/>
    <property type="match status" value="1"/>
</dbReference>
<keyword evidence="8" id="KW-1015">Disulfide bond</keyword>
<evidence type="ECO:0000256" key="1">
    <source>
        <dbReference type="ARBA" id="ARBA00022448"/>
    </source>
</evidence>
<comment type="similarity">
    <text evidence="14">Belongs to the ligand-gated ion channel (TC 1.A.9) family.</text>
</comment>
<evidence type="ECO:0000256" key="14">
    <source>
        <dbReference type="RuleBase" id="RU000687"/>
    </source>
</evidence>
<keyword evidence="11" id="KW-1071">Ligand-gated ion channel</keyword>
<dbReference type="InterPro" id="IPR018000">
    <property type="entry name" value="Neurotransmitter_ion_chnl_CS"/>
</dbReference>
<evidence type="ECO:0000256" key="6">
    <source>
        <dbReference type="ARBA" id="ARBA00023065"/>
    </source>
</evidence>
<dbReference type="CDD" id="cd18997">
    <property type="entry name" value="LGIC_ECD_nAChR"/>
    <property type="match status" value="1"/>
</dbReference>
<keyword evidence="5" id="KW-0770">Synapse</keyword>
<proteinExistence type="inferred from homology"/>
<dbReference type="FunFam" id="2.70.170.10:FF:000028">
    <property type="entry name" value="AcetylCholine Receptor"/>
    <property type="match status" value="1"/>
</dbReference>
<feature type="transmembrane region" description="Helical" evidence="14">
    <location>
        <begin position="432"/>
        <end position="454"/>
    </location>
</feature>
<evidence type="ECO:0000256" key="8">
    <source>
        <dbReference type="ARBA" id="ARBA00023157"/>
    </source>
</evidence>
<keyword evidence="1 14" id="KW-0813">Transport</keyword>
<evidence type="ECO:0000256" key="2">
    <source>
        <dbReference type="ARBA" id="ARBA00022475"/>
    </source>
</evidence>
<evidence type="ECO:0000256" key="10">
    <source>
        <dbReference type="ARBA" id="ARBA00023180"/>
    </source>
</evidence>
<evidence type="ECO:0000313" key="17">
    <source>
        <dbReference type="EMBL" id="EKC24085.1"/>
    </source>
</evidence>
<keyword evidence="6 14" id="KW-0406">Ion transport</keyword>
<dbReference type="PRINTS" id="PR00254">
    <property type="entry name" value="NICOTINICR"/>
</dbReference>
<dbReference type="PRINTS" id="PR00252">
    <property type="entry name" value="NRIONCHANNEL"/>
</dbReference>
<gene>
    <name evidence="17" type="ORF">CGI_10026327</name>
</gene>
<keyword evidence="7 14" id="KW-0472">Membrane</keyword>
<protein>
    <submittedName>
        <fullName evidence="17">Neuronal acetylcholine receptor subunit beta-3</fullName>
    </submittedName>
</protein>
<evidence type="ECO:0000259" key="16">
    <source>
        <dbReference type="Pfam" id="PF02932"/>
    </source>
</evidence>
<dbReference type="HOGENOM" id="CLU_018074_0_4_1"/>
<dbReference type="InterPro" id="IPR006202">
    <property type="entry name" value="Neur_chan_lig-bd"/>
</dbReference>
<reference evidence="17" key="1">
    <citation type="journal article" date="2012" name="Nature">
        <title>The oyster genome reveals stress adaptation and complexity of shell formation.</title>
        <authorList>
            <person name="Zhang G."/>
            <person name="Fang X."/>
            <person name="Guo X."/>
            <person name="Li L."/>
            <person name="Luo R."/>
            <person name="Xu F."/>
            <person name="Yang P."/>
            <person name="Zhang L."/>
            <person name="Wang X."/>
            <person name="Qi H."/>
            <person name="Xiong Z."/>
            <person name="Que H."/>
            <person name="Xie Y."/>
            <person name="Holland P.W."/>
            <person name="Paps J."/>
            <person name="Zhu Y."/>
            <person name="Wu F."/>
            <person name="Chen Y."/>
            <person name="Wang J."/>
            <person name="Peng C."/>
            <person name="Meng J."/>
            <person name="Yang L."/>
            <person name="Liu J."/>
            <person name="Wen B."/>
            <person name="Zhang N."/>
            <person name="Huang Z."/>
            <person name="Zhu Q."/>
            <person name="Feng Y."/>
            <person name="Mount A."/>
            <person name="Hedgecock D."/>
            <person name="Xu Z."/>
            <person name="Liu Y."/>
            <person name="Domazet-Loso T."/>
            <person name="Du Y."/>
            <person name="Sun X."/>
            <person name="Zhang S."/>
            <person name="Liu B."/>
            <person name="Cheng P."/>
            <person name="Jiang X."/>
            <person name="Li J."/>
            <person name="Fan D."/>
            <person name="Wang W."/>
            <person name="Fu W."/>
            <person name="Wang T."/>
            <person name="Wang B."/>
            <person name="Zhang J."/>
            <person name="Peng Z."/>
            <person name="Li Y."/>
            <person name="Li N."/>
            <person name="Wang J."/>
            <person name="Chen M."/>
            <person name="He Y."/>
            <person name="Tan F."/>
            <person name="Song X."/>
            <person name="Zheng Q."/>
            <person name="Huang R."/>
            <person name="Yang H."/>
            <person name="Du X."/>
            <person name="Chen L."/>
            <person name="Yang M."/>
            <person name="Gaffney P.M."/>
            <person name="Wang S."/>
            <person name="Luo L."/>
            <person name="She Z."/>
            <person name="Ming Y."/>
            <person name="Huang W."/>
            <person name="Zhang S."/>
            <person name="Huang B."/>
            <person name="Zhang Y."/>
            <person name="Qu T."/>
            <person name="Ni P."/>
            <person name="Miao G."/>
            <person name="Wang J."/>
            <person name="Wang Q."/>
            <person name="Steinberg C.E."/>
            <person name="Wang H."/>
            <person name="Li N."/>
            <person name="Qian L."/>
            <person name="Zhang G."/>
            <person name="Li Y."/>
            <person name="Yang H."/>
            <person name="Liu X."/>
            <person name="Wang J."/>
            <person name="Yin Y."/>
            <person name="Wang J."/>
        </authorList>
    </citation>
    <scope>NUCLEOTIDE SEQUENCE [LARGE SCALE GENOMIC DNA]</scope>
    <source>
        <strain evidence="17">05x7-T-G4-1.051#20</strain>
    </source>
</reference>
<keyword evidence="3 14" id="KW-0812">Transmembrane</keyword>
<feature type="transmembrane region" description="Helical" evidence="14">
    <location>
        <begin position="246"/>
        <end position="264"/>
    </location>
</feature>
<feature type="domain" description="Neurotransmitter-gated ion-channel ligand-binding" evidence="15">
    <location>
        <begin position="38"/>
        <end position="244"/>
    </location>
</feature>
<dbReference type="InterPro" id="IPR002394">
    <property type="entry name" value="Nicotinic_acetylcholine_rcpt"/>
</dbReference>
<dbReference type="Gene3D" id="2.70.170.10">
    <property type="entry name" value="Neurotransmitter-gated ion-channel ligand-binding domain"/>
    <property type="match status" value="1"/>
</dbReference>
<evidence type="ECO:0000256" key="11">
    <source>
        <dbReference type="ARBA" id="ARBA00023286"/>
    </source>
</evidence>
<dbReference type="InterPro" id="IPR036734">
    <property type="entry name" value="Neur_chan_lig-bd_sf"/>
</dbReference>
<evidence type="ECO:0000256" key="12">
    <source>
        <dbReference type="ARBA" id="ARBA00023303"/>
    </source>
</evidence>
<keyword evidence="4 14" id="KW-1133">Transmembrane helix</keyword>
<dbReference type="InterPro" id="IPR006029">
    <property type="entry name" value="Neurotrans-gated_channel_TM"/>
</dbReference>
<dbReference type="EMBL" id="JH818180">
    <property type="protein sequence ID" value="EKC24085.1"/>
    <property type="molecule type" value="Genomic_DNA"/>
</dbReference>
<evidence type="ECO:0000259" key="15">
    <source>
        <dbReference type="Pfam" id="PF02931"/>
    </source>
</evidence>
<dbReference type="GO" id="GO:0004888">
    <property type="term" value="F:transmembrane signaling receptor activity"/>
    <property type="evidence" value="ECO:0007669"/>
    <property type="project" value="InterPro"/>
</dbReference>
<keyword evidence="9 17" id="KW-0675">Receptor</keyword>
<dbReference type="Gene3D" id="1.20.58.390">
    <property type="entry name" value="Neurotransmitter-gated ion-channel transmembrane domain"/>
    <property type="match status" value="2"/>
</dbReference>
<evidence type="ECO:0000256" key="7">
    <source>
        <dbReference type="ARBA" id="ARBA00023136"/>
    </source>
</evidence>
<feature type="domain" description="Neurotransmitter-gated ion-channel transmembrane" evidence="16">
    <location>
        <begin position="252"/>
        <end position="455"/>
    </location>
</feature>
<evidence type="ECO:0000256" key="4">
    <source>
        <dbReference type="ARBA" id="ARBA00022989"/>
    </source>
</evidence>
<dbReference type="InterPro" id="IPR036719">
    <property type="entry name" value="Neuro-gated_channel_TM_sf"/>
</dbReference>
<feature type="transmembrane region" description="Helical" evidence="14">
    <location>
        <begin position="276"/>
        <end position="297"/>
    </location>
</feature>
<dbReference type="InParanoid" id="K1Q5B9"/>
<evidence type="ECO:0000256" key="5">
    <source>
        <dbReference type="ARBA" id="ARBA00023018"/>
    </source>
</evidence>
<name>K1Q5B9_MAGGI</name>
<dbReference type="Pfam" id="PF02932">
    <property type="entry name" value="Neur_chan_memb"/>
    <property type="match status" value="1"/>
</dbReference>
<dbReference type="InterPro" id="IPR006201">
    <property type="entry name" value="Neur_channel"/>
</dbReference>